<organism evidence="1 2">
    <name type="scientific">Capsulimonas corticalis</name>
    <dbReference type="NCBI Taxonomy" id="2219043"/>
    <lineage>
        <taxon>Bacteria</taxon>
        <taxon>Bacillati</taxon>
        <taxon>Armatimonadota</taxon>
        <taxon>Armatimonadia</taxon>
        <taxon>Capsulimonadales</taxon>
        <taxon>Capsulimonadaceae</taxon>
        <taxon>Capsulimonas</taxon>
    </lineage>
</organism>
<dbReference type="InterPro" id="IPR036388">
    <property type="entry name" value="WH-like_DNA-bd_sf"/>
</dbReference>
<dbReference type="AlphaFoldDB" id="A0A402CT54"/>
<reference evidence="1 2" key="1">
    <citation type="journal article" date="2019" name="Int. J. Syst. Evol. Microbiol.">
        <title>Capsulimonas corticalis gen. nov., sp. nov., an aerobic capsulated bacterium, of a novel bacterial order, Capsulimonadales ord. nov., of the class Armatimonadia of the phylum Armatimonadetes.</title>
        <authorList>
            <person name="Li J."/>
            <person name="Kudo C."/>
            <person name="Tonouchi A."/>
        </authorList>
    </citation>
    <scope>NUCLEOTIDE SEQUENCE [LARGE SCALE GENOMIC DNA]</scope>
    <source>
        <strain evidence="1 2">AX-7</strain>
    </source>
</reference>
<dbReference type="EMBL" id="AP025739">
    <property type="protein sequence ID" value="BDI30850.1"/>
    <property type="molecule type" value="Genomic_DNA"/>
</dbReference>
<dbReference type="Gene3D" id="1.10.10.10">
    <property type="entry name" value="Winged helix-like DNA-binding domain superfamily/Winged helix DNA-binding domain"/>
    <property type="match status" value="1"/>
</dbReference>
<gene>
    <name evidence="1" type="ORF">CCAX7_29010</name>
</gene>
<dbReference type="SUPFAM" id="SSF46785">
    <property type="entry name" value="Winged helix' DNA-binding domain"/>
    <property type="match status" value="1"/>
</dbReference>
<dbReference type="InterPro" id="IPR041633">
    <property type="entry name" value="Polbeta"/>
</dbReference>
<sequence>MRTGNLLDAFFSKTRQAVLAAVLLQPERRWYLRDLAGFLELSPSSLQREMAQLTEVGLLRREADGNRVYYQADPAFPILNELQSIFVKTSGIANTIRTSLEPFTSQIDVAFIFGSVARGERTAQSDVDVMIVGAVRMVDLALPLRELERNLGAPVNISLYSLSEFMEKLRLANHFLTTVMQQKKIFLKGDDNELANLVRAAAHTPARHE</sequence>
<dbReference type="SUPFAM" id="SSF81301">
    <property type="entry name" value="Nucleotidyltransferase"/>
    <property type="match status" value="1"/>
</dbReference>
<dbReference type="KEGG" id="ccot:CCAX7_29010"/>
<dbReference type="Gene3D" id="3.30.460.10">
    <property type="entry name" value="Beta Polymerase, domain 2"/>
    <property type="match status" value="1"/>
</dbReference>
<dbReference type="InterPro" id="IPR011991">
    <property type="entry name" value="ArsR-like_HTH"/>
</dbReference>
<dbReference type="CDD" id="cd00090">
    <property type="entry name" value="HTH_ARSR"/>
    <property type="match status" value="1"/>
</dbReference>
<dbReference type="GO" id="GO:0003700">
    <property type="term" value="F:DNA-binding transcription factor activity"/>
    <property type="evidence" value="ECO:0007669"/>
    <property type="project" value="InterPro"/>
</dbReference>
<dbReference type="InterPro" id="IPR001845">
    <property type="entry name" value="HTH_ArsR_DNA-bd_dom"/>
</dbReference>
<dbReference type="Pfam" id="PF18765">
    <property type="entry name" value="Polbeta"/>
    <property type="match status" value="1"/>
</dbReference>
<keyword evidence="2" id="KW-1185">Reference proteome</keyword>
<protein>
    <submittedName>
        <fullName evidence="1">Uncharacterized protein</fullName>
    </submittedName>
</protein>
<dbReference type="OrthoDB" id="8223306at2"/>
<proteinExistence type="predicted"/>
<dbReference type="RefSeq" id="WP_119320564.1">
    <property type="nucleotide sequence ID" value="NZ_AP025739.1"/>
</dbReference>
<dbReference type="Proteomes" id="UP000287394">
    <property type="component" value="Chromosome"/>
</dbReference>
<dbReference type="PROSITE" id="PS50987">
    <property type="entry name" value="HTH_ARSR_2"/>
    <property type="match status" value="1"/>
</dbReference>
<evidence type="ECO:0000313" key="1">
    <source>
        <dbReference type="EMBL" id="BDI30850.1"/>
    </source>
</evidence>
<accession>A0A402CT54</accession>
<name>A0A402CT54_9BACT</name>
<dbReference type="InterPro" id="IPR036390">
    <property type="entry name" value="WH_DNA-bd_sf"/>
</dbReference>
<dbReference type="CDD" id="cd05403">
    <property type="entry name" value="NT_KNTase_like"/>
    <property type="match status" value="1"/>
</dbReference>
<evidence type="ECO:0000313" key="2">
    <source>
        <dbReference type="Proteomes" id="UP000287394"/>
    </source>
</evidence>
<dbReference type="InterPro" id="IPR043519">
    <property type="entry name" value="NT_sf"/>
</dbReference>